<sequence>MKKKFVLSLLLATMLLMSMAVVPAVSAQEVIEQKLTFGPETLEELKNDPNFIAAYGNIPTFESLEEREKWLDTLDKIYTEVNDNFEKEMSKYFYPNGPVIAYGYTIDGVLKVAIEKGQKIDAAKENELYDLFSNYGQNIAVKDVPLIIVYEDLPTPTSRTSSWRPIIGGIKICTEKPDGIKQSTLGFSAQTSSGTKGYVVAGHTAPSIGDQIWQPTAGPSANKVGTVSKVGGHYADASWVPYSNVAAKIYDTDTDVLKDVKSHENAAIGDTVYKSGITTGRSYGSVTEIRTSYDNPLGTLYRQYVAGYNCDGGDSGAPVYVYVSGGVKIVGIHWGGVGTYNSGYSTSIFSPVSGVQSDLGVTPLTA</sequence>
<dbReference type="InterPro" id="IPR009003">
    <property type="entry name" value="Peptidase_S1_PA"/>
</dbReference>
<dbReference type="SUPFAM" id="SSF50494">
    <property type="entry name" value="Trypsin-like serine proteases"/>
    <property type="match status" value="1"/>
</dbReference>
<reference evidence="5 6" key="1">
    <citation type="submission" date="2014-07" db="EMBL/GenBank/DDBJ databases">
        <title>Methanogenic archaea and the global carbon cycle.</title>
        <authorList>
            <person name="Henriksen J.R."/>
            <person name="Luke J."/>
            <person name="Reinhart S."/>
            <person name="Benedict M.N."/>
            <person name="Youngblut N.D."/>
            <person name="Metcalf M.E."/>
            <person name="Whitaker R.J."/>
            <person name="Metcalf W.W."/>
        </authorList>
    </citation>
    <scope>NUCLEOTIDE SEQUENCE [LARGE SCALE GENOMIC DNA]</scope>
    <source>
        <strain evidence="5 6">WWM610</strain>
    </source>
</reference>
<keyword evidence="3" id="KW-0720">Serine protease</keyword>
<dbReference type="GeneID" id="24852658"/>
<dbReference type="RefSeq" id="WP_226987561.1">
    <property type="nucleotide sequence ID" value="NZ_CP009509.1"/>
</dbReference>
<dbReference type="Proteomes" id="UP000033058">
    <property type="component" value="Chromosome"/>
</dbReference>
<evidence type="ECO:0000256" key="3">
    <source>
        <dbReference type="ARBA" id="ARBA00022825"/>
    </source>
</evidence>
<protein>
    <submittedName>
        <fullName evidence="5">Uncharacterized protein</fullName>
    </submittedName>
</protein>
<evidence type="ECO:0000256" key="2">
    <source>
        <dbReference type="ARBA" id="ARBA00022801"/>
    </source>
</evidence>
<accession>A0A0E3LG41</accession>
<dbReference type="InterPro" id="IPR043504">
    <property type="entry name" value="Peptidase_S1_PA_chymotrypsin"/>
</dbReference>
<dbReference type="Gene3D" id="2.40.10.10">
    <property type="entry name" value="Trypsin-like serine proteases"/>
    <property type="match status" value="2"/>
</dbReference>
<dbReference type="PRINTS" id="PR00861">
    <property type="entry name" value="ALYTICPTASE"/>
</dbReference>
<dbReference type="HOGENOM" id="CLU_064439_0_0_2"/>
<dbReference type="GO" id="GO:0004252">
    <property type="term" value="F:serine-type endopeptidase activity"/>
    <property type="evidence" value="ECO:0007669"/>
    <property type="project" value="InterPro"/>
</dbReference>
<dbReference type="PATRIC" id="fig|1434117.4.peg.3636"/>
<dbReference type="InterPro" id="IPR001316">
    <property type="entry name" value="Pept_S1A_streptogrisin"/>
</dbReference>
<evidence type="ECO:0000256" key="1">
    <source>
        <dbReference type="ARBA" id="ARBA00022670"/>
    </source>
</evidence>
<dbReference type="EMBL" id="CP009509">
    <property type="protein sequence ID" value="AKB41861.1"/>
    <property type="molecule type" value="Genomic_DNA"/>
</dbReference>
<evidence type="ECO:0000256" key="4">
    <source>
        <dbReference type="ARBA" id="ARBA00023157"/>
    </source>
</evidence>
<gene>
    <name evidence="5" type="ORF">MSMAW_2870</name>
</gene>
<dbReference type="GO" id="GO:0006508">
    <property type="term" value="P:proteolysis"/>
    <property type="evidence" value="ECO:0007669"/>
    <property type="project" value="UniProtKB-KW"/>
</dbReference>
<dbReference type="AlphaFoldDB" id="A0A0E3LG41"/>
<keyword evidence="2" id="KW-0378">Hydrolase</keyword>
<organism evidence="5 6">
    <name type="scientific">Methanosarcina mazei WWM610</name>
    <dbReference type="NCBI Taxonomy" id="1434117"/>
    <lineage>
        <taxon>Archaea</taxon>
        <taxon>Methanobacteriati</taxon>
        <taxon>Methanobacteriota</taxon>
        <taxon>Stenosarchaea group</taxon>
        <taxon>Methanomicrobia</taxon>
        <taxon>Methanosarcinales</taxon>
        <taxon>Methanosarcinaceae</taxon>
        <taxon>Methanosarcina</taxon>
    </lineage>
</organism>
<evidence type="ECO:0000313" key="6">
    <source>
        <dbReference type="Proteomes" id="UP000033058"/>
    </source>
</evidence>
<keyword evidence="1" id="KW-0645">Protease</keyword>
<proteinExistence type="predicted"/>
<keyword evidence="4" id="KW-1015">Disulfide bond</keyword>
<name>A0A0E3LG41_METMZ</name>
<dbReference type="CDD" id="cd21112">
    <property type="entry name" value="alphaLP-like"/>
    <property type="match status" value="1"/>
</dbReference>
<evidence type="ECO:0000313" key="5">
    <source>
        <dbReference type="EMBL" id="AKB41861.1"/>
    </source>
</evidence>